<dbReference type="PANTHER" id="PTHR16022:SF0">
    <property type="entry name" value="CYTOPLASMIC DYNEIN 2 INTERMEDIATE CHAIN 1"/>
    <property type="match status" value="1"/>
</dbReference>
<feature type="compositionally biased region" description="Acidic residues" evidence="1">
    <location>
        <begin position="166"/>
        <end position="188"/>
    </location>
</feature>
<evidence type="ECO:0000313" key="2">
    <source>
        <dbReference type="Proteomes" id="UP000887581"/>
    </source>
</evidence>
<accession>A0A915PL47</accession>
<dbReference type="PANTHER" id="PTHR16022">
    <property type="entry name" value="WD REPEAT DOMAIN 60"/>
    <property type="match status" value="1"/>
</dbReference>
<dbReference type="GO" id="GO:0005868">
    <property type="term" value="C:cytoplasmic dynein complex"/>
    <property type="evidence" value="ECO:0007669"/>
    <property type="project" value="InterPro"/>
</dbReference>
<protein>
    <submittedName>
        <fullName evidence="3">Uncharacterized protein</fullName>
    </submittedName>
</protein>
<reference evidence="3" key="1">
    <citation type="submission" date="2022-11" db="UniProtKB">
        <authorList>
            <consortium name="WormBaseParasite"/>
        </authorList>
    </citation>
    <scope>IDENTIFICATION</scope>
</reference>
<feature type="region of interest" description="Disordered" evidence="1">
    <location>
        <begin position="166"/>
        <end position="231"/>
    </location>
</feature>
<evidence type="ECO:0000256" key="1">
    <source>
        <dbReference type="SAM" id="MobiDB-lite"/>
    </source>
</evidence>
<proteinExistence type="predicted"/>
<feature type="compositionally biased region" description="Low complexity" evidence="1">
    <location>
        <begin position="202"/>
        <end position="213"/>
    </location>
</feature>
<keyword evidence="2" id="KW-1185">Reference proteome</keyword>
<dbReference type="GO" id="GO:0045503">
    <property type="term" value="F:dynein light chain binding"/>
    <property type="evidence" value="ECO:0007669"/>
    <property type="project" value="InterPro"/>
</dbReference>
<feature type="region of interest" description="Disordered" evidence="1">
    <location>
        <begin position="88"/>
        <end position="112"/>
    </location>
</feature>
<dbReference type="Proteomes" id="UP000887581">
    <property type="component" value="Unplaced"/>
</dbReference>
<organism evidence="2 3">
    <name type="scientific">Setaria digitata</name>
    <dbReference type="NCBI Taxonomy" id="48799"/>
    <lineage>
        <taxon>Eukaryota</taxon>
        <taxon>Metazoa</taxon>
        <taxon>Ecdysozoa</taxon>
        <taxon>Nematoda</taxon>
        <taxon>Chromadorea</taxon>
        <taxon>Rhabditida</taxon>
        <taxon>Spirurina</taxon>
        <taxon>Spiruromorpha</taxon>
        <taxon>Filarioidea</taxon>
        <taxon>Setariidae</taxon>
        <taxon>Setaria</taxon>
    </lineage>
</organism>
<dbReference type="GO" id="GO:0005929">
    <property type="term" value="C:cilium"/>
    <property type="evidence" value="ECO:0007669"/>
    <property type="project" value="GOC"/>
</dbReference>
<dbReference type="WBParaSite" id="sdigi.contig237.g6507.t1">
    <property type="protein sequence ID" value="sdigi.contig237.g6507.t1"/>
    <property type="gene ID" value="sdigi.contig237.g6507"/>
</dbReference>
<dbReference type="GO" id="GO:0042073">
    <property type="term" value="P:intraciliary transport"/>
    <property type="evidence" value="ECO:0007669"/>
    <property type="project" value="InterPro"/>
</dbReference>
<sequence length="745" mass="84993">MLVAILNQNGVLTKTPESQKLAKKDSKKTEQIKMIGLIGQDILESNSIDKSRTHSLFSSKISNHNSTANTTKQYGKQDSIKKKVEKLNDKRNIVENSPRKTDSRNWRNDKDDNTRIARSDNIYPVVVDNYSIDKIRRSATAMSGSRLNYQNLKSFKDDFENYDNDFEEETENDDDNNSNDEDDDEDNDKDGSSHDDSKAGRNQQSNEQNSGSSIASPIVVPSNPSLMDMKRDDSRIDSLLLRRIMSNRNRQSDNRTQEVPVINFSLIILLFGVTQLQTIYYSNPKQRRIDFSSASIINPGKLFEAERRFKMLKNLIGMELIKFDLLDHHPIREYDFYVQMFGSTNHKQVQTQTGDDNLDCYIQTEETDNETVWTQVPYSDPQGWGTVNTSNGSDYRKNFITDDNEMKLFKMDYFQMDKLRKFISIAGQVFIDLMQSSNYNTMKPSLDYQKLSKFSKGYNKFSLGNIANSARISSIFHRDNYLFVAFYVEQASNEDIINRSLIVEFDICMSNFPQSCMAYDLRESNSLFPNKLQWPENEELYPLRIAAYDTSFKAVINKISKDDCQFAIIAISEMPSDWNSSETYRLISVNEVGIVIIWTIINEEANQIIDHDLGLRPGAKLKMTQTSVLKPNSFLFSCLNSSQNTTVNCMTMVPTNPGQFLLGTNIAKSKKALESLDEMNIKDCTEVTTAQLWTCLSGNSLSELSAIGYSNGEVHLHSLSELSVKCDSKRGNESLSTAVKRLIKF</sequence>
<dbReference type="InterPro" id="IPR042505">
    <property type="entry name" value="DYNC2I1"/>
</dbReference>
<dbReference type="GO" id="GO:0045504">
    <property type="term" value="F:dynein heavy chain binding"/>
    <property type="evidence" value="ECO:0007669"/>
    <property type="project" value="InterPro"/>
</dbReference>
<evidence type="ECO:0000313" key="3">
    <source>
        <dbReference type="WBParaSite" id="sdigi.contig237.g6507.t1"/>
    </source>
</evidence>
<dbReference type="AlphaFoldDB" id="A0A915PL47"/>
<name>A0A915PL47_9BILA</name>
<feature type="compositionally biased region" description="Basic and acidic residues" evidence="1">
    <location>
        <begin position="189"/>
        <end position="199"/>
    </location>
</feature>